<accession>A0A8J8G9H6</accession>
<reference evidence="2" key="1">
    <citation type="submission" date="2020-05" db="EMBL/GenBank/DDBJ databases">
        <title>Genomic Encyclopedia of Type Strains, Phase IV (KMG-V): Genome sequencing to study the core and pangenomes of soil and plant-associated prokaryotes.</title>
        <authorList>
            <person name="Whitman W."/>
        </authorList>
    </citation>
    <scope>NUCLEOTIDE SEQUENCE</scope>
    <source>
        <strain evidence="2">16F</strain>
    </source>
</reference>
<dbReference type="Gene3D" id="3.40.50.150">
    <property type="entry name" value="Vaccinia Virus protein VP39"/>
    <property type="match status" value="1"/>
</dbReference>
<keyword evidence="2" id="KW-0808">Transferase</keyword>
<dbReference type="NCBIfam" id="TIGR01444">
    <property type="entry name" value="fkbM_fam"/>
    <property type="match status" value="1"/>
</dbReference>
<sequence length="236" mass="27168">MVRKLIQNLKIKYNIFFGKIYKLKINKKQNHKWLGNEYGGFFVAHEFVNKDSIIYSFGVGEDITFDEGLISEFGCQVFAFDPTPKSIKWVNGRTNPEEFKFAPFGIDKVTGKVNFLLPKNDAYVSGSAINQMNVDEQKTVEVNMKTLADIATELGHKKIEILKMDIEGSEYSILDSILNAPVNIHQICVEIHERFFEDGKKKTEDLILKLKKYGYELFAISKSYEELSFIKIDIKK</sequence>
<evidence type="ECO:0000313" key="3">
    <source>
        <dbReference type="Proteomes" id="UP000610746"/>
    </source>
</evidence>
<dbReference type="GO" id="GO:0032259">
    <property type="term" value="P:methylation"/>
    <property type="evidence" value="ECO:0007669"/>
    <property type="project" value="UniProtKB-KW"/>
</dbReference>
<dbReference type="Proteomes" id="UP000610746">
    <property type="component" value="Unassembled WGS sequence"/>
</dbReference>
<evidence type="ECO:0000259" key="1">
    <source>
        <dbReference type="Pfam" id="PF05050"/>
    </source>
</evidence>
<protein>
    <submittedName>
        <fullName evidence="2">FkbM family methyltransferase</fullName>
    </submittedName>
</protein>
<feature type="domain" description="Methyltransferase FkbM" evidence="1">
    <location>
        <begin position="74"/>
        <end position="217"/>
    </location>
</feature>
<gene>
    <name evidence="2" type="ORF">HNQ03_000787</name>
</gene>
<comment type="caution">
    <text evidence="2">The sequence shown here is derived from an EMBL/GenBank/DDBJ whole genome shotgun (WGS) entry which is preliminary data.</text>
</comment>
<proteinExistence type="predicted"/>
<dbReference type="GO" id="GO:0008168">
    <property type="term" value="F:methyltransferase activity"/>
    <property type="evidence" value="ECO:0007669"/>
    <property type="project" value="UniProtKB-KW"/>
</dbReference>
<dbReference type="AlphaFoldDB" id="A0A8J8G9H6"/>
<evidence type="ECO:0000313" key="2">
    <source>
        <dbReference type="EMBL" id="NRS91720.1"/>
    </source>
</evidence>
<dbReference type="PANTHER" id="PTHR32026">
    <property type="entry name" value="METHYLTRANSFERASE-LIKE PROTEIN 24"/>
    <property type="match status" value="1"/>
</dbReference>
<dbReference type="SUPFAM" id="SSF53335">
    <property type="entry name" value="S-adenosyl-L-methionine-dependent methyltransferases"/>
    <property type="match status" value="1"/>
</dbReference>
<keyword evidence="2" id="KW-0489">Methyltransferase</keyword>
<dbReference type="InterPro" id="IPR006342">
    <property type="entry name" value="FkbM_mtfrase"/>
</dbReference>
<dbReference type="PANTHER" id="PTHR32026:SF10">
    <property type="entry name" value="METHYLTRANSFERASE-LIKE PROTEIN 24-RELATED"/>
    <property type="match status" value="1"/>
</dbReference>
<dbReference type="InterPro" id="IPR029063">
    <property type="entry name" value="SAM-dependent_MTases_sf"/>
</dbReference>
<dbReference type="InterPro" id="IPR026913">
    <property type="entry name" value="METTL24"/>
</dbReference>
<dbReference type="EMBL" id="JABSNO010000004">
    <property type="protein sequence ID" value="NRS91720.1"/>
    <property type="molecule type" value="Genomic_DNA"/>
</dbReference>
<organism evidence="2 3">
    <name type="scientific">Frigoriflavimonas asaccharolytica</name>
    <dbReference type="NCBI Taxonomy" id="2735899"/>
    <lineage>
        <taxon>Bacteria</taxon>
        <taxon>Pseudomonadati</taxon>
        <taxon>Bacteroidota</taxon>
        <taxon>Flavobacteriia</taxon>
        <taxon>Flavobacteriales</taxon>
        <taxon>Weeksellaceae</taxon>
        <taxon>Frigoriflavimonas</taxon>
    </lineage>
</organism>
<dbReference type="RefSeq" id="WP_173778341.1">
    <property type="nucleotide sequence ID" value="NZ_JBHSRY010000005.1"/>
</dbReference>
<keyword evidence="3" id="KW-1185">Reference proteome</keyword>
<name>A0A8J8G9H6_9FLAO</name>
<dbReference type="Pfam" id="PF05050">
    <property type="entry name" value="Methyltransf_21"/>
    <property type="match status" value="1"/>
</dbReference>